<dbReference type="Proteomes" id="UP000217895">
    <property type="component" value="Chromosome"/>
</dbReference>
<dbReference type="AlphaFoldDB" id="A0A1Z4JGT9"/>
<gene>
    <name evidence="1" type="ORF">NIES2135_26930</name>
</gene>
<evidence type="ECO:0000313" key="1">
    <source>
        <dbReference type="EMBL" id="BAY55868.1"/>
    </source>
</evidence>
<sequence length="58" mass="6656">MTLPWARFLIPALSFGIVYQLVNDYETFAQSQQSPRVDVVEHDRIESPARLSFGESSR</sequence>
<dbReference type="EMBL" id="AP018203">
    <property type="protein sequence ID" value="BAY55868.1"/>
    <property type="molecule type" value="Genomic_DNA"/>
</dbReference>
<evidence type="ECO:0000313" key="2">
    <source>
        <dbReference type="Proteomes" id="UP000217895"/>
    </source>
</evidence>
<accession>A0A1Z4JGT9</accession>
<name>A0A1Z4JGT9_LEPBY</name>
<proteinExistence type="predicted"/>
<reference evidence="1 2" key="1">
    <citation type="submission" date="2017-06" db="EMBL/GenBank/DDBJ databases">
        <title>Genome sequencing of cyanobaciteial culture collection at National Institute for Environmental Studies (NIES).</title>
        <authorList>
            <person name="Hirose Y."/>
            <person name="Shimura Y."/>
            <person name="Fujisawa T."/>
            <person name="Nakamura Y."/>
            <person name="Kawachi M."/>
        </authorList>
    </citation>
    <scope>NUCLEOTIDE SEQUENCE [LARGE SCALE GENOMIC DNA]</scope>
    <source>
        <strain evidence="1 2">NIES-2135</strain>
    </source>
</reference>
<protein>
    <submittedName>
        <fullName evidence="1">Uncharacterized protein</fullName>
    </submittedName>
</protein>
<keyword evidence="2" id="KW-1185">Reference proteome</keyword>
<organism evidence="1 2">
    <name type="scientific">Leptolyngbya boryana NIES-2135</name>
    <dbReference type="NCBI Taxonomy" id="1973484"/>
    <lineage>
        <taxon>Bacteria</taxon>
        <taxon>Bacillati</taxon>
        <taxon>Cyanobacteriota</taxon>
        <taxon>Cyanophyceae</taxon>
        <taxon>Leptolyngbyales</taxon>
        <taxon>Leptolyngbyaceae</taxon>
        <taxon>Leptolyngbya group</taxon>
        <taxon>Leptolyngbya</taxon>
    </lineage>
</organism>